<evidence type="ECO:0000256" key="1">
    <source>
        <dbReference type="SAM" id="SignalP"/>
    </source>
</evidence>
<protein>
    <recommendedName>
        <fullName evidence="4">Secreted protein</fullName>
    </recommendedName>
</protein>
<feature type="signal peptide" evidence="1">
    <location>
        <begin position="1"/>
        <end position="29"/>
    </location>
</feature>
<comment type="caution">
    <text evidence="2">The sequence shown here is derived from an EMBL/GenBank/DDBJ whole genome shotgun (WGS) entry which is preliminary data.</text>
</comment>
<feature type="chain" id="PRO_5012101451" description="Secreted protein" evidence="1">
    <location>
        <begin position="30"/>
        <end position="76"/>
    </location>
</feature>
<proteinExistence type="predicted"/>
<organism evidence="2 3">
    <name type="scientific">Clohesyomyces aquaticus</name>
    <dbReference type="NCBI Taxonomy" id="1231657"/>
    <lineage>
        <taxon>Eukaryota</taxon>
        <taxon>Fungi</taxon>
        <taxon>Dikarya</taxon>
        <taxon>Ascomycota</taxon>
        <taxon>Pezizomycotina</taxon>
        <taxon>Dothideomycetes</taxon>
        <taxon>Pleosporomycetidae</taxon>
        <taxon>Pleosporales</taxon>
        <taxon>Lindgomycetaceae</taxon>
        <taxon>Clohesyomyces</taxon>
    </lineage>
</organism>
<dbReference type="EMBL" id="MCFA01000059">
    <property type="protein sequence ID" value="ORY11585.1"/>
    <property type="molecule type" value="Genomic_DNA"/>
</dbReference>
<reference evidence="2 3" key="1">
    <citation type="submission" date="2016-07" db="EMBL/GenBank/DDBJ databases">
        <title>Pervasive Adenine N6-methylation of Active Genes in Fungi.</title>
        <authorList>
            <consortium name="DOE Joint Genome Institute"/>
            <person name="Mondo S.J."/>
            <person name="Dannebaum R.O."/>
            <person name="Kuo R.C."/>
            <person name="Labutti K."/>
            <person name="Haridas S."/>
            <person name="Kuo A."/>
            <person name="Salamov A."/>
            <person name="Ahrendt S.R."/>
            <person name="Lipzen A."/>
            <person name="Sullivan W."/>
            <person name="Andreopoulos W.B."/>
            <person name="Clum A."/>
            <person name="Lindquist E."/>
            <person name="Daum C."/>
            <person name="Ramamoorthy G.K."/>
            <person name="Gryganskyi A."/>
            <person name="Culley D."/>
            <person name="Magnuson J.K."/>
            <person name="James T.Y."/>
            <person name="O'Malley M.A."/>
            <person name="Stajich J.E."/>
            <person name="Spatafora J.W."/>
            <person name="Visel A."/>
            <person name="Grigoriev I.V."/>
        </authorList>
    </citation>
    <scope>NUCLEOTIDE SEQUENCE [LARGE SCALE GENOMIC DNA]</scope>
    <source>
        <strain evidence="2 3">CBS 115471</strain>
    </source>
</reference>
<sequence length="76" mass="8471">MGKPIKRAAWCMSSLDVVMLSWRMLCCLGMPSYSTNDWCARARVKGLMPALGRVAVRCDPVLPSVVFGWRNGPTIR</sequence>
<keyword evidence="3" id="KW-1185">Reference proteome</keyword>
<evidence type="ECO:0000313" key="3">
    <source>
        <dbReference type="Proteomes" id="UP000193144"/>
    </source>
</evidence>
<accession>A0A1Y1ZP40</accession>
<name>A0A1Y1ZP40_9PLEO</name>
<keyword evidence="1" id="KW-0732">Signal</keyword>
<evidence type="ECO:0008006" key="4">
    <source>
        <dbReference type="Google" id="ProtNLM"/>
    </source>
</evidence>
<evidence type="ECO:0000313" key="2">
    <source>
        <dbReference type="EMBL" id="ORY11585.1"/>
    </source>
</evidence>
<gene>
    <name evidence="2" type="ORF">BCR34DRAFT_317552</name>
</gene>
<dbReference type="AlphaFoldDB" id="A0A1Y1ZP40"/>
<dbReference type="Proteomes" id="UP000193144">
    <property type="component" value="Unassembled WGS sequence"/>
</dbReference>